<dbReference type="Pfam" id="PF01813">
    <property type="entry name" value="ATP-synt_D"/>
    <property type="match status" value="1"/>
</dbReference>
<evidence type="ECO:0000313" key="5">
    <source>
        <dbReference type="EMBL" id="MFC6669182.1"/>
    </source>
</evidence>
<proteinExistence type="inferred from homology"/>
<protein>
    <submittedName>
        <fullName evidence="5">V-type ATP synthase subunit D</fullName>
    </submittedName>
</protein>
<comment type="caution">
    <text evidence="5">The sequence shown here is derived from an EMBL/GenBank/DDBJ whole genome shotgun (WGS) entry which is preliminary data.</text>
</comment>
<dbReference type="RefSeq" id="WP_379907760.1">
    <property type="nucleotide sequence ID" value="NZ_JBHSWE010000001.1"/>
</dbReference>
<evidence type="ECO:0000256" key="2">
    <source>
        <dbReference type="ARBA" id="ARBA00022448"/>
    </source>
</evidence>
<dbReference type="NCBIfam" id="TIGR00309">
    <property type="entry name" value="V_ATPase_subD"/>
    <property type="match status" value="1"/>
</dbReference>
<gene>
    <name evidence="5" type="ORF">ACFQDL_02960</name>
</gene>
<evidence type="ECO:0000256" key="1">
    <source>
        <dbReference type="ARBA" id="ARBA00005850"/>
    </source>
</evidence>
<accession>A0ABW1ZUC9</accession>
<evidence type="ECO:0000256" key="3">
    <source>
        <dbReference type="ARBA" id="ARBA00023065"/>
    </source>
</evidence>
<evidence type="ECO:0000256" key="4">
    <source>
        <dbReference type="SAM" id="Coils"/>
    </source>
</evidence>
<organism evidence="5 6">
    <name type="scientific">Marinobacterium aestuariivivens</name>
    <dbReference type="NCBI Taxonomy" id="1698799"/>
    <lineage>
        <taxon>Bacteria</taxon>
        <taxon>Pseudomonadati</taxon>
        <taxon>Pseudomonadota</taxon>
        <taxon>Gammaproteobacteria</taxon>
        <taxon>Oceanospirillales</taxon>
        <taxon>Oceanospirillaceae</taxon>
        <taxon>Marinobacterium</taxon>
    </lineage>
</organism>
<keyword evidence="4" id="KW-0175">Coiled coil</keyword>
<dbReference type="Proteomes" id="UP001596422">
    <property type="component" value="Unassembled WGS sequence"/>
</dbReference>
<evidence type="ECO:0000313" key="6">
    <source>
        <dbReference type="Proteomes" id="UP001596422"/>
    </source>
</evidence>
<dbReference type="Gene3D" id="1.10.287.3240">
    <property type="match status" value="1"/>
</dbReference>
<keyword evidence="6" id="KW-1185">Reference proteome</keyword>
<feature type="coiled-coil region" evidence="4">
    <location>
        <begin position="32"/>
        <end position="59"/>
    </location>
</feature>
<sequence>MARLALNKSALSREREQLRNFERFLPSLDLKRRQLIAEREQARAQLARTGQALQTLQRETAETLPMLASGQLELDGLVRVDAVDLGRENRLGTLLPTLRQVRVKTRAYSLLARPHWVDRLAERLAERLELQIRLQVEARRVELLERAVQLITQRVNLFDKVLIPRARNNIRRLQVHLADAERAAVIRAKLAKKSRASADRTGALQ</sequence>
<keyword evidence="2" id="KW-0813">Transport</keyword>
<dbReference type="InterPro" id="IPR002699">
    <property type="entry name" value="V_ATPase_D"/>
</dbReference>
<keyword evidence="3" id="KW-0406">Ion transport</keyword>
<name>A0ABW1ZUC9_9GAMM</name>
<dbReference type="EMBL" id="JBHSWE010000001">
    <property type="protein sequence ID" value="MFC6669182.1"/>
    <property type="molecule type" value="Genomic_DNA"/>
</dbReference>
<reference evidence="6" key="1">
    <citation type="journal article" date="2019" name="Int. J. Syst. Evol. Microbiol.">
        <title>The Global Catalogue of Microorganisms (GCM) 10K type strain sequencing project: providing services to taxonomists for standard genome sequencing and annotation.</title>
        <authorList>
            <consortium name="The Broad Institute Genomics Platform"/>
            <consortium name="The Broad Institute Genome Sequencing Center for Infectious Disease"/>
            <person name="Wu L."/>
            <person name="Ma J."/>
        </authorList>
    </citation>
    <scope>NUCLEOTIDE SEQUENCE [LARGE SCALE GENOMIC DNA]</scope>
    <source>
        <strain evidence="6">NBRC 111756</strain>
    </source>
</reference>
<comment type="similarity">
    <text evidence="1">Belongs to the V-ATPase D subunit family.</text>
</comment>